<proteinExistence type="predicted"/>
<dbReference type="PANTHER" id="PTHR14700:SF0">
    <property type="entry name" value="PENTATRICOPEPTIDE REPEAT-CONTAINING PROTEIN 2, MITOCHONDRIAL"/>
    <property type="match status" value="1"/>
</dbReference>
<dbReference type="InterPro" id="IPR034913">
    <property type="entry name" value="mS27/PTCD2"/>
</dbReference>
<evidence type="ECO:0000256" key="2">
    <source>
        <dbReference type="ARBA" id="ARBA00022664"/>
    </source>
</evidence>
<name>A0AAE1LPR1_9NEOP</name>
<evidence type="ECO:0000313" key="3">
    <source>
        <dbReference type="EMBL" id="KAK3927543.1"/>
    </source>
</evidence>
<comment type="caution">
    <text evidence="3">The sequence shown here is derived from an EMBL/GenBank/DDBJ whole genome shotgun (WGS) entry which is preliminary data.</text>
</comment>
<gene>
    <name evidence="3" type="ORF">KUF71_015828</name>
</gene>
<accession>A0AAE1LPR1</accession>
<dbReference type="GO" id="GO:0007005">
    <property type="term" value="P:mitochondrion organization"/>
    <property type="evidence" value="ECO:0007669"/>
    <property type="project" value="TreeGrafter"/>
</dbReference>
<dbReference type="EMBL" id="JAHWGI010001289">
    <property type="protein sequence ID" value="KAK3927543.1"/>
    <property type="molecule type" value="Genomic_DNA"/>
</dbReference>
<keyword evidence="2" id="KW-0507">mRNA processing</keyword>
<dbReference type="GO" id="GO:0003723">
    <property type="term" value="F:RNA binding"/>
    <property type="evidence" value="ECO:0007669"/>
    <property type="project" value="TreeGrafter"/>
</dbReference>
<dbReference type="InterPro" id="IPR034629">
    <property type="entry name" value="PTCD2"/>
</dbReference>
<organism evidence="3 4">
    <name type="scientific">Frankliniella fusca</name>
    <dbReference type="NCBI Taxonomy" id="407009"/>
    <lineage>
        <taxon>Eukaryota</taxon>
        <taxon>Metazoa</taxon>
        <taxon>Ecdysozoa</taxon>
        <taxon>Arthropoda</taxon>
        <taxon>Hexapoda</taxon>
        <taxon>Insecta</taxon>
        <taxon>Pterygota</taxon>
        <taxon>Neoptera</taxon>
        <taxon>Paraneoptera</taxon>
        <taxon>Thysanoptera</taxon>
        <taxon>Terebrantia</taxon>
        <taxon>Thripoidea</taxon>
        <taxon>Thripidae</taxon>
        <taxon>Frankliniella</taxon>
    </lineage>
</organism>
<dbReference type="GO" id="GO:0050684">
    <property type="term" value="P:regulation of mRNA processing"/>
    <property type="evidence" value="ECO:0007669"/>
    <property type="project" value="InterPro"/>
</dbReference>
<sequence length="333" mass="38795">MFLRSFRCLVPQLRITTTNGRFLPFTQGSRSICDRALLKLDMFDKEKTRFASRISDLDSFWLRIISLDRVLEEDLKQAWVLADENELSTVIELSEKFFQNQPLFSTFRFGPLMMRTCHYLRKPETALEIFRNPKLTKLFDDAPSILLLMDLLYESGKFEDAVAVYEYLCEIEWYFVLRHPFVAMLHVISLYKQGTKESLLKAQQCLRRVYVSPNIKAKLETIVAGLALKLNDPRTAVNLVHRKALESELAFNIKIQGHIMLSEWDKVLKDLKHLKHHSLYEDTLMLILSSGEHLGQTSHLKSLKTTVGEKIVTPLTLHDIQEVRVSKKKKFYD</sequence>
<dbReference type="Pfam" id="PF10037">
    <property type="entry name" value="MRP-S27"/>
    <property type="match status" value="1"/>
</dbReference>
<comment type="subcellular location">
    <subcellularLocation>
        <location evidence="1">Mitochondrion</location>
    </subcellularLocation>
</comment>
<dbReference type="AlphaFoldDB" id="A0AAE1LPR1"/>
<dbReference type="GO" id="GO:0005739">
    <property type="term" value="C:mitochondrion"/>
    <property type="evidence" value="ECO:0007669"/>
    <property type="project" value="UniProtKB-SubCell"/>
</dbReference>
<protein>
    <submittedName>
        <fullName evidence="3">Pentatricopeptide repeat-containing protein 2, mitochondrial</fullName>
    </submittedName>
</protein>
<dbReference type="PANTHER" id="PTHR14700">
    <property type="entry name" value="PENTATRICOPEPTIDE REPEAT-CONTAINING PROTEIN 2, MITOCHONDRIAL"/>
    <property type="match status" value="1"/>
</dbReference>
<evidence type="ECO:0000313" key="4">
    <source>
        <dbReference type="Proteomes" id="UP001219518"/>
    </source>
</evidence>
<evidence type="ECO:0000256" key="1">
    <source>
        <dbReference type="ARBA" id="ARBA00004173"/>
    </source>
</evidence>
<reference evidence="3" key="1">
    <citation type="submission" date="2021-07" db="EMBL/GenBank/DDBJ databases">
        <authorList>
            <person name="Catto M.A."/>
            <person name="Jacobson A."/>
            <person name="Kennedy G."/>
            <person name="Labadie P."/>
            <person name="Hunt B.G."/>
            <person name="Srinivasan R."/>
        </authorList>
    </citation>
    <scope>NUCLEOTIDE SEQUENCE</scope>
    <source>
        <strain evidence="3">PL_HMW_Pooled</strain>
        <tissue evidence="3">Head</tissue>
    </source>
</reference>
<reference evidence="3" key="2">
    <citation type="journal article" date="2023" name="BMC Genomics">
        <title>Pest status, molecular evolution, and epigenetic factors derived from the genome assembly of Frankliniella fusca, a thysanopteran phytovirus vector.</title>
        <authorList>
            <person name="Catto M.A."/>
            <person name="Labadie P.E."/>
            <person name="Jacobson A.L."/>
            <person name="Kennedy G.G."/>
            <person name="Srinivasan R."/>
            <person name="Hunt B.G."/>
        </authorList>
    </citation>
    <scope>NUCLEOTIDE SEQUENCE</scope>
    <source>
        <strain evidence="3">PL_HMW_Pooled</strain>
    </source>
</reference>
<dbReference type="GO" id="GO:0006397">
    <property type="term" value="P:mRNA processing"/>
    <property type="evidence" value="ECO:0007669"/>
    <property type="project" value="UniProtKB-KW"/>
</dbReference>
<keyword evidence="4" id="KW-1185">Reference proteome</keyword>
<dbReference type="Proteomes" id="UP001219518">
    <property type="component" value="Unassembled WGS sequence"/>
</dbReference>